<dbReference type="SUPFAM" id="SSF48179">
    <property type="entry name" value="6-phosphogluconate dehydrogenase C-terminal domain-like"/>
    <property type="match status" value="1"/>
</dbReference>
<evidence type="ECO:0000259" key="4">
    <source>
        <dbReference type="Pfam" id="PF02737"/>
    </source>
</evidence>
<dbReference type="GO" id="GO:0006631">
    <property type="term" value="P:fatty acid metabolic process"/>
    <property type="evidence" value="ECO:0007669"/>
    <property type="project" value="InterPro"/>
</dbReference>
<evidence type="ECO:0000256" key="3">
    <source>
        <dbReference type="ARBA" id="ARBA00023268"/>
    </source>
</evidence>
<protein>
    <recommendedName>
        <fullName evidence="4">3-hydroxyacyl-CoA dehydrogenase NAD binding domain-containing protein</fullName>
    </recommendedName>
</protein>
<dbReference type="InterPro" id="IPR013328">
    <property type="entry name" value="6PGD_dom2"/>
</dbReference>
<dbReference type="GO" id="GO:0016829">
    <property type="term" value="F:lyase activity"/>
    <property type="evidence" value="ECO:0007669"/>
    <property type="project" value="UniProtKB-KW"/>
</dbReference>
<evidence type="ECO:0000256" key="1">
    <source>
        <dbReference type="ARBA" id="ARBA00023235"/>
    </source>
</evidence>
<keyword evidence="3" id="KW-0511">Multifunctional enzyme</keyword>
<dbReference type="GO" id="GO:0070403">
    <property type="term" value="F:NAD+ binding"/>
    <property type="evidence" value="ECO:0007669"/>
    <property type="project" value="InterPro"/>
</dbReference>
<dbReference type="InterPro" id="IPR029045">
    <property type="entry name" value="ClpP/crotonase-like_dom_sf"/>
</dbReference>
<dbReference type="InterPro" id="IPR008927">
    <property type="entry name" value="6-PGluconate_DH-like_C_sf"/>
</dbReference>
<sequence length="602" mass="62365">MTVTNGIDVTTSDAFAEITLSRFADGLWLSAAQRAALLAELASLEIGRAGVLLRAADRVMARHADGGPDLPSPDDQEKPTMADLCRAIEQAPVPVFVLLEGMVAGAGAELALAARWRIATPGASIAFSAGRLGRISGAGGTQRLPHLVGAEHALRLLIQSRPIPAPEALVIGLVDQIVEADTQAEIVAAARAWAQANARLMRKATGTADAKAYLQAIKAVRATAAPDSLAMALADCTEAALLLPAEQGLALEATLAAERDAMPRTLALAHMARAERRAAQMPEALQQIKAGPVVRPALVGASPQMTALALMALVRGLAVTVLEPDRNRLVAMLQTIASRQEAAVQGGTLSAAQRDADWARLRTVVDAAEIARADLVIVASDTAVPESRPAVPLLVMGRGPLPEGALRLVVWGRVAELGLPANCPAAAAVQAMAFLRRLGQTVVLTGVQSPLGISGRLAGAGAAALRALQASGVPPDAIRAALVDFGVPAPAMPQAELGPLLRLMQPQEIVNRWLGALANEGARILASGLAQSASDIDLVAVFGLGLPAESGGPMYQAEQRGLMILRRDLVQWAAEAEVWRPVPALDALVSAGRGFSGRLSQG</sequence>
<dbReference type="Pfam" id="PF00378">
    <property type="entry name" value="ECH_1"/>
    <property type="match status" value="1"/>
</dbReference>
<evidence type="ECO:0000256" key="2">
    <source>
        <dbReference type="ARBA" id="ARBA00023239"/>
    </source>
</evidence>
<dbReference type="AlphaFoldDB" id="A0A6B3RFS7"/>
<feature type="domain" description="3-hydroxyacyl-CoA dehydrogenase NAD binding" evidence="4">
    <location>
        <begin position="307"/>
        <end position="377"/>
    </location>
</feature>
<proteinExistence type="predicted"/>
<dbReference type="CDD" id="cd06558">
    <property type="entry name" value="crotonase-like"/>
    <property type="match status" value="1"/>
</dbReference>
<evidence type="ECO:0000313" key="5">
    <source>
        <dbReference type="EMBL" id="NEX44800.1"/>
    </source>
</evidence>
<name>A0A6B3RFS7_9RHOB</name>
<evidence type="ECO:0000313" key="6">
    <source>
        <dbReference type="Proteomes" id="UP000481421"/>
    </source>
</evidence>
<dbReference type="PANTHER" id="PTHR23309">
    <property type="entry name" value="3-HYDROXYACYL-COA DEHYROGENASE"/>
    <property type="match status" value="1"/>
</dbReference>
<organism evidence="5 6">
    <name type="scientific">Pseudotabrizicola algicola</name>
    <dbReference type="NCBI Taxonomy" id="2709381"/>
    <lineage>
        <taxon>Bacteria</taxon>
        <taxon>Pseudomonadati</taxon>
        <taxon>Pseudomonadota</taxon>
        <taxon>Alphaproteobacteria</taxon>
        <taxon>Rhodobacterales</taxon>
        <taxon>Paracoccaceae</taxon>
        <taxon>Pseudotabrizicola</taxon>
    </lineage>
</organism>
<keyword evidence="1" id="KW-0413">Isomerase</keyword>
<comment type="caution">
    <text evidence="5">The sequence shown here is derived from an EMBL/GenBank/DDBJ whole genome shotgun (WGS) entry which is preliminary data.</text>
</comment>
<dbReference type="RefSeq" id="WP_164608856.1">
    <property type="nucleotide sequence ID" value="NZ_JAAIKE010000001.1"/>
</dbReference>
<dbReference type="InterPro" id="IPR006176">
    <property type="entry name" value="3-OHacyl-CoA_DH_NAD-bd"/>
</dbReference>
<accession>A0A6B3RFS7</accession>
<dbReference type="PANTHER" id="PTHR23309:SF49">
    <property type="entry name" value="PEROXISOMAL BIFUNCTIONAL ENZYME"/>
    <property type="match status" value="1"/>
</dbReference>
<dbReference type="EMBL" id="JAAIKE010000001">
    <property type="protein sequence ID" value="NEX44800.1"/>
    <property type="molecule type" value="Genomic_DNA"/>
</dbReference>
<keyword evidence="6" id="KW-1185">Reference proteome</keyword>
<dbReference type="SUPFAM" id="SSF52096">
    <property type="entry name" value="ClpP/crotonase"/>
    <property type="match status" value="1"/>
</dbReference>
<dbReference type="GO" id="GO:0016853">
    <property type="term" value="F:isomerase activity"/>
    <property type="evidence" value="ECO:0007669"/>
    <property type="project" value="UniProtKB-KW"/>
</dbReference>
<dbReference type="InterPro" id="IPR001753">
    <property type="entry name" value="Enoyl-CoA_hydra/iso"/>
</dbReference>
<gene>
    <name evidence="5" type="ORF">G3572_01165</name>
</gene>
<dbReference type="Proteomes" id="UP000481421">
    <property type="component" value="Unassembled WGS sequence"/>
</dbReference>
<reference evidence="5 6" key="1">
    <citation type="submission" date="2020-02" db="EMBL/GenBank/DDBJ databases">
        <title>Rhodobacter algicola sp. nov., isolated from microalga culture.</title>
        <authorList>
            <person name="Park C.-Y."/>
        </authorList>
    </citation>
    <scope>NUCLEOTIDE SEQUENCE [LARGE SCALE GENOMIC DNA]</scope>
    <source>
        <strain evidence="5 6">ETT8</strain>
    </source>
</reference>
<dbReference type="Pfam" id="PF02737">
    <property type="entry name" value="3HCDH_N"/>
    <property type="match status" value="1"/>
</dbReference>
<keyword evidence="2" id="KW-0456">Lyase</keyword>
<dbReference type="Gene3D" id="1.10.1040.10">
    <property type="entry name" value="N-(1-d-carboxylethyl)-l-norvaline Dehydrogenase, domain 2"/>
    <property type="match status" value="1"/>
</dbReference>
<dbReference type="Gene3D" id="3.90.226.10">
    <property type="entry name" value="2-enoyl-CoA Hydratase, Chain A, domain 1"/>
    <property type="match status" value="1"/>
</dbReference>